<dbReference type="GO" id="GO:0019134">
    <property type="term" value="F:glucosamine-1-phosphate N-acetyltransferase activity"/>
    <property type="evidence" value="ECO:0007669"/>
    <property type="project" value="UniProtKB-UniRule"/>
</dbReference>
<dbReference type="SUPFAM" id="SSF53448">
    <property type="entry name" value="Nucleotide-diphospho-sugar transferases"/>
    <property type="match status" value="1"/>
</dbReference>
<dbReference type="GO" id="GO:0009252">
    <property type="term" value="P:peptidoglycan biosynthetic process"/>
    <property type="evidence" value="ECO:0007669"/>
    <property type="project" value="UniProtKB-UniRule"/>
</dbReference>
<dbReference type="CDD" id="cd03353">
    <property type="entry name" value="LbH_GlmU_C"/>
    <property type="match status" value="1"/>
</dbReference>
<feature type="region of interest" description="N-acetyltransferase" evidence="17">
    <location>
        <begin position="268"/>
        <end position="480"/>
    </location>
</feature>
<feature type="binding site" evidence="17">
    <location>
        <position position="120"/>
    </location>
    <ligand>
        <name>Mg(2+)</name>
        <dbReference type="ChEBI" id="CHEBI:18420"/>
    </ligand>
</feature>
<evidence type="ECO:0000256" key="5">
    <source>
        <dbReference type="ARBA" id="ARBA00022695"/>
    </source>
</evidence>
<dbReference type="Gene3D" id="3.90.550.10">
    <property type="entry name" value="Spore Coat Polysaccharide Biosynthesis Protein SpsA, Chain A"/>
    <property type="match status" value="1"/>
</dbReference>
<comment type="subcellular location">
    <subcellularLocation>
        <location evidence="17">Cytoplasm</location>
    </subcellularLocation>
</comment>
<evidence type="ECO:0000256" key="6">
    <source>
        <dbReference type="ARBA" id="ARBA00022723"/>
    </source>
</evidence>
<dbReference type="GO" id="GO:0003977">
    <property type="term" value="F:UDP-N-acetylglucosamine diphosphorylase activity"/>
    <property type="evidence" value="ECO:0007669"/>
    <property type="project" value="UniProtKB-UniRule"/>
</dbReference>
<feature type="binding site" evidence="17">
    <location>
        <position position="244"/>
    </location>
    <ligand>
        <name>UDP-N-acetyl-alpha-D-glucosamine</name>
        <dbReference type="ChEBI" id="CHEBI:57705"/>
    </ligand>
</feature>
<feature type="region of interest" description="Linker" evidence="17">
    <location>
        <begin position="247"/>
        <end position="267"/>
    </location>
</feature>
<dbReference type="UniPathway" id="UPA00973"/>
<evidence type="ECO:0000256" key="3">
    <source>
        <dbReference type="ARBA" id="ARBA00022490"/>
    </source>
</evidence>
<feature type="binding site" evidence="17">
    <location>
        <position position="173"/>
    </location>
    <ligand>
        <name>UDP-N-acetyl-alpha-D-glucosamine</name>
        <dbReference type="ChEBI" id="CHEBI:57705"/>
    </ligand>
</feature>
<evidence type="ECO:0000256" key="7">
    <source>
        <dbReference type="ARBA" id="ARBA00022737"/>
    </source>
</evidence>
<evidence type="ECO:0000313" key="20">
    <source>
        <dbReference type="EMBL" id="MYD90907.1"/>
    </source>
</evidence>
<feature type="active site" description="Proton acceptor" evidence="17">
    <location>
        <position position="379"/>
    </location>
</feature>
<feature type="binding site" evidence="17">
    <location>
        <position position="40"/>
    </location>
    <ligand>
        <name>UDP-N-acetyl-alpha-D-glucosamine</name>
        <dbReference type="ChEBI" id="CHEBI:57705"/>
    </ligand>
</feature>
<evidence type="ECO:0000256" key="13">
    <source>
        <dbReference type="ARBA" id="ARBA00023316"/>
    </source>
</evidence>
<evidence type="ECO:0000256" key="10">
    <source>
        <dbReference type="ARBA" id="ARBA00022984"/>
    </source>
</evidence>
<proteinExistence type="inferred from homology"/>
<feature type="binding site" evidence="17">
    <location>
        <position position="158"/>
    </location>
    <ligand>
        <name>UDP-N-acetyl-alpha-D-glucosamine</name>
        <dbReference type="ChEBI" id="CHEBI:57705"/>
    </ligand>
</feature>
<feature type="binding site" evidence="17">
    <location>
        <position position="439"/>
    </location>
    <ligand>
        <name>acetyl-CoA</name>
        <dbReference type="ChEBI" id="CHEBI:57288"/>
    </ligand>
</feature>
<feature type="compositionally biased region" description="Basic and acidic residues" evidence="18">
    <location>
        <begin position="463"/>
        <end position="480"/>
    </location>
</feature>
<dbReference type="HAMAP" id="MF_01631">
    <property type="entry name" value="GlmU"/>
    <property type="match status" value="1"/>
</dbReference>
<sequence length="480" mass="50996">MHTVHRQRCRWCASGGSGMSPAVVILAAGAGTRMQSRLAKSLHPVCGRTMLAWVLAAAEPLCQGRPVVVTAPDADDLRAACGDAADTCVQPAALGTGDAVRHARALVSADTDATLVLCGDMPLIRSSLLHRLVDRQRSGSGRGMAFASVERAEAQGFGRILRDSAGVVQEVVEERDCTPAQLEVTELNAGVYAFPTQWLFARADDLPVQANGERYLTDLVGTAVRDGLSVQAVSADPDDVWGVNDRVQLARVAHLMRQRINRGHMHRGVTLIDPDHTYIDADVRIGRDTLILPGTWLTGNTDIGEGCTIGPHTELDDTRVGEGSEVRHSVVEGADIGRECMIGPFARIRRGTRTGSHLHMGSFGEIKNSSLGSDIHMGHFSYVGDSDVGDGVNVGAGTITCNFDGQAKHRTVIEDGVFLGSGTTLVAPVRVSRGAMTGAGSVVTRDLPAETLAYGVPAKPRRSVGDGPRRQEPNREDSPS</sequence>
<feature type="binding site" evidence="17">
    <location>
        <position position="244"/>
    </location>
    <ligand>
        <name>Mg(2+)</name>
        <dbReference type="ChEBI" id="CHEBI:18420"/>
    </ligand>
</feature>
<feature type="binding site" evidence="17">
    <location>
        <begin position="95"/>
        <end position="96"/>
    </location>
    <ligand>
        <name>UDP-N-acetyl-alpha-D-glucosamine</name>
        <dbReference type="ChEBI" id="CHEBI:57705"/>
    </ligand>
</feature>
<evidence type="ECO:0000256" key="17">
    <source>
        <dbReference type="HAMAP-Rule" id="MF_01631"/>
    </source>
</evidence>
<comment type="similarity">
    <text evidence="2 17">In the N-terminal section; belongs to the N-acetylglucosamine-1-phosphate uridyltransferase family.</text>
</comment>
<keyword evidence="3 17" id="KW-0963">Cytoplasm</keyword>
<dbReference type="AlphaFoldDB" id="A0A6B1DV31"/>
<dbReference type="InterPro" id="IPR011004">
    <property type="entry name" value="Trimer_LpxA-like_sf"/>
</dbReference>
<evidence type="ECO:0000256" key="2">
    <source>
        <dbReference type="ARBA" id="ARBA00007947"/>
    </source>
</evidence>
<feature type="binding site" evidence="17">
    <location>
        <position position="367"/>
    </location>
    <ligand>
        <name>UDP-N-acetyl-alpha-D-glucosamine</name>
        <dbReference type="ChEBI" id="CHEBI:57705"/>
    </ligand>
</feature>
<dbReference type="GO" id="GO:0071555">
    <property type="term" value="P:cell wall organization"/>
    <property type="evidence" value="ECO:0007669"/>
    <property type="project" value="UniProtKB-KW"/>
</dbReference>
<keyword evidence="10 17" id="KW-0573">Peptidoglycan synthesis</keyword>
<evidence type="ECO:0000256" key="1">
    <source>
        <dbReference type="ARBA" id="ARBA00007707"/>
    </source>
</evidence>
<evidence type="ECO:0000256" key="8">
    <source>
        <dbReference type="ARBA" id="ARBA00022842"/>
    </source>
</evidence>
<dbReference type="SUPFAM" id="SSF51161">
    <property type="entry name" value="Trimeric LpxA-like enzymes"/>
    <property type="match status" value="1"/>
</dbReference>
<evidence type="ECO:0000256" key="16">
    <source>
        <dbReference type="ARBA" id="ARBA00049628"/>
    </source>
</evidence>
<dbReference type="GO" id="GO:0008360">
    <property type="term" value="P:regulation of cell shape"/>
    <property type="evidence" value="ECO:0007669"/>
    <property type="project" value="UniProtKB-KW"/>
</dbReference>
<feature type="region of interest" description="Pyrophosphorylase" evidence="17">
    <location>
        <begin position="1"/>
        <end position="246"/>
    </location>
</feature>
<keyword evidence="5 17" id="KW-0548">Nucleotidyltransferase</keyword>
<dbReference type="GO" id="GO:0009245">
    <property type="term" value="P:lipid A biosynthetic process"/>
    <property type="evidence" value="ECO:0007669"/>
    <property type="project" value="UniProtKB-UniRule"/>
</dbReference>
<comment type="similarity">
    <text evidence="1 17">In the C-terminal section; belongs to the transferase hexapeptide repeat family.</text>
</comment>
<evidence type="ECO:0000256" key="4">
    <source>
        <dbReference type="ARBA" id="ARBA00022679"/>
    </source>
</evidence>
<comment type="subunit">
    <text evidence="17">Homotrimer.</text>
</comment>
<dbReference type="InterPro" id="IPR029044">
    <property type="entry name" value="Nucleotide-diphossugar_trans"/>
</dbReference>
<dbReference type="EC" id="2.7.7.23" evidence="17"/>
<feature type="binding site" evidence="17">
    <location>
        <position position="90"/>
    </location>
    <ligand>
        <name>UDP-N-acetyl-alpha-D-glucosamine</name>
        <dbReference type="ChEBI" id="CHEBI:57705"/>
    </ligand>
</feature>
<protein>
    <recommendedName>
        <fullName evidence="17">Bifunctional protein GlmU</fullName>
    </recommendedName>
    <domain>
        <recommendedName>
            <fullName evidence="17">UDP-N-acetylglucosamine pyrophosphorylase</fullName>
            <ecNumber evidence="17">2.7.7.23</ecNumber>
        </recommendedName>
        <alternativeName>
            <fullName evidence="17">N-acetylglucosamine-1-phosphate uridyltransferase</fullName>
        </alternativeName>
    </domain>
    <domain>
        <recommendedName>
            <fullName evidence="17">Glucosamine-1-phosphate N-acetyltransferase</fullName>
            <ecNumber evidence="17">2.3.1.157</ecNumber>
        </recommendedName>
    </domain>
</protein>
<comment type="catalytic activity">
    <reaction evidence="15 17">
        <text>N-acetyl-alpha-D-glucosamine 1-phosphate + UTP + H(+) = UDP-N-acetyl-alpha-D-glucosamine + diphosphate</text>
        <dbReference type="Rhea" id="RHEA:13509"/>
        <dbReference type="ChEBI" id="CHEBI:15378"/>
        <dbReference type="ChEBI" id="CHEBI:33019"/>
        <dbReference type="ChEBI" id="CHEBI:46398"/>
        <dbReference type="ChEBI" id="CHEBI:57705"/>
        <dbReference type="ChEBI" id="CHEBI:57776"/>
        <dbReference type="EC" id="2.7.7.23"/>
    </reaction>
</comment>
<evidence type="ECO:0000256" key="15">
    <source>
        <dbReference type="ARBA" id="ARBA00048493"/>
    </source>
</evidence>
<evidence type="ECO:0000256" key="18">
    <source>
        <dbReference type="SAM" id="MobiDB-lite"/>
    </source>
</evidence>
<keyword evidence="13 17" id="KW-0961">Cell wall biogenesis/degradation</keyword>
<keyword evidence="9 17" id="KW-0133">Cell shape</keyword>
<comment type="pathway">
    <text evidence="17">Nucleotide-sugar biosynthesis; UDP-N-acetyl-alpha-D-glucosamine biosynthesis; UDP-N-acetyl-alpha-D-glucosamine from N-acetyl-alpha-D-glucosamine 1-phosphate: step 1/1.</text>
</comment>
<evidence type="ECO:0000259" key="19">
    <source>
        <dbReference type="Pfam" id="PF12804"/>
    </source>
</evidence>
<dbReference type="InterPro" id="IPR005882">
    <property type="entry name" value="Bifunctional_GlmU"/>
</dbReference>
<dbReference type="GO" id="GO:0000287">
    <property type="term" value="F:magnesium ion binding"/>
    <property type="evidence" value="ECO:0007669"/>
    <property type="project" value="UniProtKB-UniRule"/>
</dbReference>
<keyword evidence="4 17" id="KW-0808">Transferase</keyword>
<feature type="binding site" evidence="17">
    <location>
        <position position="382"/>
    </location>
    <ligand>
        <name>UDP-N-acetyl-alpha-D-glucosamine</name>
        <dbReference type="ChEBI" id="CHEBI:57705"/>
    </ligand>
</feature>
<keyword evidence="12 17" id="KW-0012">Acyltransferase</keyword>
<comment type="catalytic activity">
    <reaction evidence="14 17">
        <text>alpha-D-glucosamine 1-phosphate + acetyl-CoA = N-acetyl-alpha-D-glucosamine 1-phosphate + CoA + H(+)</text>
        <dbReference type="Rhea" id="RHEA:13725"/>
        <dbReference type="ChEBI" id="CHEBI:15378"/>
        <dbReference type="ChEBI" id="CHEBI:57287"/>
        <dbReference type="ChEBI" id="CHEBI:57288"/>
        <dbReference type="ChEBI" id="CHEBI:57776"/>
        <dbReference type="ChEBI" id="CHEBI:58516"/>
        <dbReference type="EC" id="2.3.1.157"/>
    </reaction>
</comment>
<comment type="pathway">
    <text evidence="17">Bacterial outer membrane biogenesis; LPS lipid A biosynthesis.</text>
</comment>
<dbReference type="EMBL" id="VXPY01000080">
    <property type="protein sequence ID" value="MYD90907.1"/>
    <property type="molecule type" value="Genomic_DNA"/>
</dbReference>
<name>A0A6B1DV31_9CHLR</name>
<keyword evidence="8 17" id="KW-0460">Magnesium</keyword>
<feature type="region of interest" description="Disordered" evidence="18">
    <location>
        <begin position="454"/>
        <end position="480"/>
    </location>
</feature>
<accession>A0A6B1DV31</accession>
<feature type="binding site" evidence="17">
    <location>
        <position position="393"/>
    </location>
    <ligand>
        <name>UDP-N-acetyl-alpha-D-glucosamine</name>
        <dbReference type="ChEBI" id="CHEBI:57705"/>
    </ligand>
</feature>
<keyword evidence="6 17" id="KW-0479">Metal-binding</keyword>
<dbReference type="InterPro" id="IPR025877">
    <property type="entry name" value="MobA-like_NTP_Trfase"/>
</dbReference>
<dbReference type="PANTHER" id="PTHR43584">
    <property type="entry name" value="NUCLEOTIDYL TRANSFERASE"/>
    <property type="match status" value="1"/>
</dbReference>
<feature type="binding site" evidence="17">
    <location>
        <position position="421"/>
    </location>
    <ligand>
        <name>acetyl-CoA</name>
        <dbReference type="ChEBI" id="CHEBI:57288"/>
    </ligand>
</feature>
<comment type="pathway">
    <text evidence="17">Nucleotide-sugar biosynthesis; UDP-N-acetyl-alpha-D-glucosamine biosynthesis; N-acetyl-alpha-D-glucosamine 1-phosphate from alpha-D-glucosamine 6-phosphate (route II): step 2/2.</text>
</comment>
<gene>
    <name evidence="17 20" type="primary">glmU</name>
    <name evidence="20" type="ORF">F4Y08_11315</name>
</gene>
<feature type="binding site" evidence="17">
    <location>
        <position position="349"/>
    </location>
    <ligand>
        <name>UDP-N-acetyl-alpha-D-glucosamine</name>
        <dbReference type="ChEBI" id="CHEBI:57705"/>
    </ligand>
</feature>
<feature type="binding site" evidence="17">
    <location>
        <position position="396"/>
    </location>
    <ligand>
        <name>acetyl-CoA</name>
        <dbReference type="ChEBI" id="CHEBI:57288"/>
    </ligand>
</feature>
<dbReference type="CDD" id="cd02540">
    <property type="entry name" value="GT2_GlmU_N_bac"/>
    <property type="match status" value="1"/>
</dbReference>
<dbReference type="GO" id="GO:0016020">
    <property type="term" value="C:membrane"/>
    <property type="evidence" value="ECO:0007669"/>
    <property type="project" value="GOC"/>
</dbReference>
<organism evidence="20">
    <name type="scientific">Caldilineaceae bacterium SB0662_bin_9</name>
    <dbReference type="NCBI Taxonomy" id="2605258"/>
    <lineage>
        <taxon>Bacteria</taxon>
        <taxon>Bacillati</taxon>
        <taxon>Chloroflexota</taxon>
        <taxon>Caldilineae</taxon>
        <taxon>Caldilineales</taxon>
        <taxon>Caldilineaceae</taxon>
    </lineage>
</organism>
<reference evidence="20" key="1">
    <citation type="submission" date="2019-09" db="EMBL/GenBank/DDBJ databases">
        <title>Characterisation of the sponge microbiome using genome-centric metagenomics.</title>
        <authorList>
            <person name="Engelberts J.P."/>
            <person name="Robbins S.J."/>
            <person name="De Goeij J.M."/>
            <person name="Aranda M."/>
            <person name="Bell S.C."/>
            <person name="Webster N.S."/>
        </authorList>
    </citation>
    <scope>NUCLEOTIDE SEQUENCE</scope>
    <source>
        <strain evidence="20">SB0662_bin_9</strain>
    </source>
</reference>
<keyword evidence="7 17" id="KW-0677">Repeat</keyword>
<evidence type="ECO:0000256" key="9">
    <source>
        <dbReference type="ARBA" id="ARBA00022960"/>
    </source>
</evidence>
<dbReference type="GO" id="GO:0000902">
    <property type="term" value="P:cell morphogenesis"/>
    <property type="evidence" value="ECO:0007669"/>
    <property type="project" value="UniProtKB-UniRule"/>
</dbReference>
<dbReference type="Pfam" id="PF12804">
    <property type="entry name" value="NTP_transf_3"/>
    <property type="match status" value="1"/>
</dbReference>
<dbReference type="GO" id="GO:0005737">
    <property type="term" value="C:cytoplasm"/>
    <property type="evidence" value="ECO:0007669"/>
    <property type="project" value="UniProtKB-SubCell"/>
</dbReference>
<evidence type="ECO:0000256" key="12">
    <source>
        <dbReference type="ARBA" id="ARBA00023315"/>
    </source>
</evidence>
<dbReference type="InterPro" id="IPR038009">
    <property type="entry name" value="GlmU_C_LbH"/>
</dbReference>
<dbReference type="EC" id="2.3.1.157" evidence="17"/>
<comment type="function">
    <text evidence="16 17">Catalyzes the last two sequential reactions in the de novo biosynthetic pathway for UDP-N-acetylglucosamine (UDP-GlcNAc). The C-terminal domain catalyzes the transfer of acetyl group from acetyl coenzyme A to glucosamine-1-phosphate (GlcN-1-P) to produce N-acetylglucosamine-1-phosphate (GlcNAc-1-P), which is converted into UDP-GlcNAc by the transfer of uridine 5-monophosphate (from uridine 5-triphosphate), a reaction catalyzed by the N-terminal domain.</text>
</comment>
<dbReference type="PANTHER" id="PTHR43584:SF3">
    <property type="entry name" value="BIFUNCTIONAL PROTEIN GLMU"/>
    <property type="match status" value="1"/>
</dbReference>
<feature type="binding site" evidence="17">
    <location>
        <position position="188"/>
    </location>
    <ligand>
        <name>UDP-N-acetyl-alpha-D-glucosamine</name>
        <dbReference type="ChEBI" id="CHEBI:57705"/>
    </ligand>
</feature>
<dbReference type="NCBIfam" id="TIGR01173">
    <property type="entry name" value="glmU"/>
    <property type="match status" value="1"/>
</dbReference>
<feature type="domain" description="MobA-like NTP transferase" evidence="19">
    <location>
        <begin position="23"/>
        <end position="142"/>
    </location>
</feature>
<evidence type="ECO:0000256" key="11">
    <source>
        <dbReference type="ARBA" id="ARBA00023268"/>
    </source>
</evidence>
<dbReference type="InterPro" id="IPR050065">
    <property type="entry name" value="GlmU-like"/>
</dbReference>
<comment type="caution">
    <text evidence="20">The sequence shown here is derived from an EMBL/GenBank/DDBJ whole genome shotgun (WGS) entry which is preliminary data.</text>
</comment>
<comment type="cofactor">
    <cofactor evidence="17">
        <name>Mg(2+)</name>
        <dbReference type="ChEBI" id="CHEBI:18420"/>
    </cofactor>
    <text evidence="17">Binds 1 Mg(2+) ion per subunit.</text>
</comment>
<feature type="binding site" evidence="17">
    <location>
        <begin position="26"/>
        <end position="29"/>
    </location>
    <ligand>
        <name>UDP-N-acetyl-alpha-D-glucosamine</name>
        <dbReference type="ChEBI" id="CHEBI:57705"/>
    </ligand>
</feature>
<dbReference type="Gene3D" id="2.160.10.10">
    <property type="entry name" value="Hexapeptide repeat proteins"/>
    <property type="match status" value="1"/>
</dbReference>
<evidence type="ECO:0000256" key="14">
    <source>
        <dbReference type="ARBA" id="ARBA00048247"/>
    </source>
</evidence>
<dbReference type="GO" id="GO:0006048">
    <property type="term" value="P:UDP-N-acetylglucosamine biosynthetic process"/>
    <property type="evidence" value="ECO:0007669"/>
    <property type="project" value="UniProtKB-UniPathway"/>
</dbReference>
<keyword evidence="11 17" id="KW-0511">Multifunctional enzyme</keyword>
<dbReference type="UniPathway" id="UPA00113">
    <property type="reaction ID" value="UER00532"/>
</dbReference>
<comment type="caution">
    <text evidence="17">Lacks conserved residue(s) required for the propagation of feature annotation.</text>
</comment>